<evidence type="ECO:0000313" key="2">
    <source>
        <dbReference type="EMBL" id="EAR87823.2"/>
    </source>
</evidence>
<dbReference type="InParanoid" id="Q22SE9"/>
<protein>
    <recommendedName>
        <fullName evidence="1">DUF4246 domain-containing protein</fullName>
    </recommendedName>
</protein>
<gene>
    <name evidence="2" type="ORF">TTHERM_00004850</name>
</gene>
<evidence type="ECO:0000259" key="1">
    <source>
        <dbReference type="Pfam" id="PF14033"/>
    </source>
</evidence>
<feature type="domain" description="DUF4246" evidence="1">
    <location>
        <begin position="357"/>
        <end position="497"/>
    </location>
</feature>
<keyword evidence="3" id="KW-1185">Reference proteome</keyword>
<dbReference type="PANTHER" id="PTHR33119">
    <property type="entry name" value="IFI3P"/>
    <property type="match status" value="1"/>
</dbReference>
<dbReference type="Pfam" id="PF14033">
    <property type="entry name" value="DUF4246"/>
    <property type="match status" value="1"/>
</dbReference>
<dbReference type="RefSeq" id="XP_001008068.2">
    <property type="nucleotide sequence ID" value="XM_001008068.2"/>
</dbReference>
<dbReference type="OrthoDB" id="415532at2759"/>
<dbReference type="AlphaFoldDB" id="Q22SE9"/>
<sequence length="544" mass="64522">MLNIDKNNYIYKIYLNSVSLHSYKESELDKYAQIDLQEDIDAQAEEIKMNIEAEGEGQKANQEAEGVEQEADLYAEGQKQEENIGEGDEQDFKENEDEIYERLDYKCQNEAKQFNKSIYKEIKSQKAIDVFIFEENTDQMSDLLTHNEKYITYKRKDDLLQAINKAMLYQEQNNLVDYHPNVNSISGEIKLLVDQEIEQRQNQLQNPQEEENLKKFNKEDIVKVRNIVHQSLQPYHKDYTQSHKKSEIEEYFNRVKKMQGSYDQWGKQYKASLSEFLWLPAVFAYSEQNKMYEIQGKLFNPLENFPELDELKLELGHLMTYFSKPLQQTHDYFKILGYKILNEYYDDGIKIYDEKSKVDFSEKIHAIVKISEMEIAPQSTYSGQWHVEGFSSDNILYTCLYVIQHDENLIDGRLKFKRTPRENDDPCDREQEESAHAYCPNYDYLCDPHKVIPLGSLDIKENLMIIFPNQNIHKVKGIKNVTDKPLKRKIIAFFVVNHEDQPFTINDVEFTKPLEFIKEYRMRDIYERSKNKQTDAQAFNYCEH</sequence>
<evidence type="ECO:0000313" key="3">
    <source>
        <dbReference type="Proteomes" id="UP000009168"/>
    </source>
</evidence>
<name>Q22SE9_TETTS</name>
<dbReference type="STRING" id="312017.Q22SE9"/>
<dbReference type="KEGG" id="tet:TTHERM_00004850"/>
<dbReference type="HOGENOM" id="CLU_280271_0_0_1"/>
<dbReference type="GeneID" id="7832624"/>
<dbReference type="InterPro" id="IPR049192">
    <property type="entry name" value="DUF4246_C"/>
</dbReference>
<reference evidence="3" key="1">
    <citation type="journal article" date="2006" name="PLoS Biol.">
        <title>Macronuclear genome sequence of the ciliate Tetrahymena thermophila, a model eukaryote.</title>
        <authorList>
            <person name="Eisen J.A."/>
            <person name="Coyne R.S."/>
            <person name="Wu M."/>
            <person name="Wu D."/>
            <person name="Thiagarajan M."/>
            <person name="Wortman J.R."/>
            <person name="Badger J.H."/>
            <person name="Ren Q."/>
            <person name="Amedeo P."/>
            <person name="Jones K.M."/>
            <person name="Tallon L.J."/>
            <person name="Delcher A.L."/>
            <person name="Salzberg S.L."/>
            <person name="Silva J.C."/>
            <person name="Haas B.J."/>
            <person name="Majoros W.H."/>
            <person name="Farzad M."/>
            <person name="Carlton J.M."/>
            <person name="Smith R.K. Jr."/>
            <person name="Garg J."/>
            <person name="Pearlman R.E."/>
            <person name="Karrer K.M."/>
            <person name="Sun L."/>
            <person name="Manning G."/>
            <person name="Elde N.C."/>
            <person name="Turkewitz A.P."/>
            <person name="Asai D.J."/>
            <person name="Wilkes D.E."/>
            <person name="Wang Y."/>
            <person name="Cai H."/>
            <person name="Collins K."/>
            <person name="Stewart B.A."/>
            <person name="Lee S.R."/>
            <person name="Wilamowska K."/>
            <person name="Weinberg Z."/>
            <person name="Ruzzo W.L."/>
            <person name="Wloga D."/>
            <person name="Gaertig J."/>
            <person name="Frankel J."/>
            <person name="Tsao C.-C."/>
            <person name="Gorovsky M.A."/>
            <person name="Keeling P.J."/>
            <person name="Waller R.F."/>
            <person name="Patron N.J."/>
            <person name="Cherry J.M."/>
            <person name="Stover N.A."/>
            <person name="Krieger C.J."/>
            <person name="del Toro C."/>
            <person name="Ryder H.F."/>
            <person name="Williamson S.C."/>
            <person name="Barbeau R.A."/>
            <person name="Hamilton E.P."/>
            <person name="Orias E."/>
        </authorList>
    </citation>
    <scope>NUCLEOTIDE SEQUENCE [LARGE SCALE GENOMIC DNA]</scope>
    <source>
        <strain evidence="3">SB210</strain>
    </source>
</reference>
<proteinExistence type="predicted"/>
<dbReference type="InterPro" id="IPR025340">
    <property type="entry name" value="DUF4246"/>
</dbReference>
<accession>Q22SE9</accession>
<organism evidence="2 3">
    <name type="scientific">Tetrahymena thermophila (strain SB210)</name>
    <dbReference type="NCBI Taxonomy" id="312017"/>
    <lineage>
        <taxon>Eukaryota</taxon>
        <taxon>Sar</taxon>
        <taxon>Alveolata</taxon>
        <taxon>Ciliophora</taxon>
        <taxon>Intramacronucleata</taxon>
        <taxon>Oligohymenophorea</taxon>
        <taxon>Hymenostomatida</taxon>
        <taxon>Tetrahymenina</taxon>
        <taxon>Tetrahymenidae</taxon>
        <taxon>Tetrahymena</taxon>
    </lineage>
</organism>
<dbReference type="Proteomes" id="UP000009168">
    <property type="component" value="Unassembled WGS sequence"/>
</dbReference>
<dbReference type="PANTHER" id="PTHR33119:SF1">
    <property type="entry name" value="FE2OG DIOXYGENASE DOMAIN-CONTAINING PROTEIN"/>
    <property type="match status" value="1"/>
</dbReference>
<dbReference type="EMBL" id="GG662845">
    <property type="protein sequence ID" value="EAR87823.2"/>
    <property type="molecule type" value="Genomic_DNA"/>
</dbReference>